<sequence length="109" mass="11828">MGSWGELFWVDQVCINQADEAEKSHQVNQMRHIYNEAAHVIAWLGTPWPDCGFLFAYLTSVGGVVLMGDFDCSGARVPQGPHLLDTTLGDSGVGGRAEAHHHLRAVAAK</sequence>
<evidence type="ECO:0000259" key="1">
    <source>
        <dbReference type="Pfam" id="PF06985"/>
    </source>
</evidence>
<dbReference type="STRING" id="196109.A0A136IVB3"/>
<dbReference type="PANTHER" id="PTHR24148">
    <property type="entry name" value="ANKYRIN REPEAT DOMAIN-CONTAINING PROTEIN 39 HOMOLOG-RELATED"/>
    <property type="match status" value="1"/>
</dbReference>
<keyword evidence="3" id="KW-1185">Reference proteome</keyword>
<dbReference type="AlphaFoldDB" id="A0A136IVB3"/>
<dbReference type="InParanoid" id="A0A136IVB3"/>
<name>A0A136IVB3_9PEZI</name>
<proteinExistence type="predicted"/>
<dbReference type="Pfam" id="PF06985">
    <property type="entry name" value="HET"/>
    <property type="match status" value="1"/>
</dbReference>
<protein>
    <recommendedName>
        <fullName evidence="1">Heterokaryon incompatibility domain-containing protein</fullName>
    </recommendedName>
</protein>
<dbReference type="InterPro" id="IPR010730">
    <property type="entry name" value="HET"/>
</dbReference>
<dbReference type="Proteomes" id="UP000070501">
    <property type="component" value="Unassembled WGS sequence"/>
</dbReference>
<accession>A0A136IVB3</accession>
<evidence type="ECO:0000313" key="2">
    <source>
        <dbReference type="EMBL" id="KXJ88805.1"/>
    </source>
</evidence>
<organism evidence="2 3">
    <name type="scientific">Microdochium bolleyi</name>
    <dbReference type="NCBI Taxonomy" id="196109"/>
    <lineage>
        <taxon>Eukaryota</taxon>
        <taxon>Fungi</taxon>
        <taxon>Dikarya</taxon>
        <taxon>Ascomycota</taxon>
        <taxon>Pezizomycotina</taxon>
        <taxon>Sordariomycetes</taxon>
        <taxon>Xylariomycetidae</taxon>
        <taxon>Xylariales</taxon>
        <taxon>Microdochiaceae</taxon>
        <taxon>Microdochium</taxon>
    </lineage>
</organism>
<gene>
    <name evidence="2" type="ORF">Micbo1qcDRAFT_213934</name>
</gene>
<evidence type="ECO:0000313" key="3">
    <source>
        <dbReference type="Proteomes" id="UP000070501"/>
    </source>
</evidence>
<dbReference type="EMBL" id="KQ964257">
    <property type="protein sequence ID" value="KXJ88805.1"/>
    <property type="molecule type" value="Genomic_DNA"/>
</dbReference>
<dbReference type="OrthoDB" id="3553147at2759"/>
<reference evidence="3" key="1">
    <citation type="submission" date="2016-02" db="EMBL/GenBank/DDBJ databases">
        <title>Draft genome sequence of Microdochium bolleyi, a fungal endophyte of beachgrass.</title>
        <authorList>
            <consortium name="DOE Joint Genome Institute"/>
            <person name="David A.S."/>
            <person name="May G."/>
            <person name="Haridas S."/>
            <person name="Lim J."/>
            <person name="Wang M."/>
            <person name="Labutti K."/>
            <person name="Lipzen A."/>
            <person name="Barry K."/>
            <person name="Grigoriev I.V."/>
        </authorList>
    </citation>
    <scope>NUCLEOTIDE SEQUENCE [LARGE SCALE GENOMIC DNA]</scope>
    <source>
        <strain evidence="3">J235TASD1</strain>
    </source>
</reference>
<feature type="domain" description="Heterokaryon incompatibility" evidence="1">
    <location>
        <begin position="7"/>
        <end position="48"/>
    </location>
</feature>
<dbReference type="PANTHER" id="PTHR24148:SF64">
    <property type="entry name" value="HETEROKARYON INCOMPATIBILITY DOMAIN-CONTAINING PROTEIN"/>
    <property type="match status" value="1"/>
</dbReference>
<dbReference type="InterPro" id="IPR052895">
    <property type="entry name" value="HetReg/Transcr_Mod"/>
</dbReference>